<dbReference type="InterPro" id="IPR001991">
    <property type="entry name" value="Na-dicarboxylate_symporter"/>
</dbReference>
<evidence type="ECO:0000256" key="3">
    <source>
        <dbReference type="ARBA" id="ARBA00022448"/>
    </source>
</evidence>
<organism evidence="10 11">
    <name type="scientific">Falsigemmobacter faecalis</name>
    <dbReference type="NCBI Taxonomy" id="2488730"/>
    <lineage>
        <taxon>Bacteria</taxon>
        <taxon>Pseudomonadati</taxon>
        <taxon>Pseudomonadota</taxon>
        <taxon>Alphaproteobacteria</taxon>
        <taxon>Rhodobacterales</taxon>
        <taxon>Paracoccaceae</taxon>
        <taxon>Falsigemmobacter</taxon>
    </lineage>
</organism>
<dbReference type="EMBL" id="RRAZ01000040">
    <property type="protein sequence ID" value="RRH69880.1"/>
    <property type="molecule type" value="Genomic_DNA"/>
</dbReference>
<keyword evidence="11" id="KW-1185">Reference proteome</keyword>
<dbReference type="SUPFAM" id="SSF118215">
    <property type="entry name" value="Proton glutamate symport protein"/>
    <property type="match status" value="1"/>
</dbReference>
<dbReference type="GO" id="GO:0005886">
    <property type="term" value="C:plasma membrane"/>
    <property type="evidence" value="ECO:0007669"/>
    <property type="project" value="UniProtKB-SubCell"/>
</dbReference>
<keyword evidence="3 9" id="KW-0813">Transport</keyword>
<dbReference type="PROSITE" id="PS00714">
    <property type="entry name" value="NA_DICARBOXYL_SYMP_2"/>
    <property type="match status" value="1"/>
</dbReference>
<protein>
    <recommendedName>
        <fullName evidence="9">C4-dicarboxylate transport protein</fullName>
    </recommendedName>
</protein>
<dbReference type="NCBIfam" id="NF009587">
    <property type="entry name" value="PRK13027.1"/>
    <property type="match status" value="1"/>
</dbReference>
<keyword evidence="5 9" id="KW-0812">Transmembrane</keyword>
<dbReference type="Proteomes" id="UP000282125">
    <property type="component" value="Unassembled WGS sequence"/>
</dbReference>
<dbReference type="InterPro" id="IPR036458">
    <property type="entry name" value="Na:dicarbo_symporter_sf"/>
</dbReference>
<dbReference type="Pfam" id="PF00375">
    <property type="entry name" value="SDF"/>
    <property type="match status" value="1"/>
</dbReference>
<dbReference type="AlphaFoldDB" id="A0A3P3D674"/>
<gene>
    <name evidence="9" type="primary">dctA</name>
    <name evidence="10" type="ORF">EG244_17925</name>
</gene>
<evidence type="ECO:0000313" key="10">
    <source>
        <dbReference type="EMBL" id="RRH69880.1"/>
    </source>
</evidence>
<comment type="similarity">
    <text evidence="2 9">Belongs to the dicarboxylate/amino acid:cation symporter (DAACS) (TC 2.A.23) family.</text>
</comment>
<evidence type="ECO:0000256" key="8">
    <source>
        <dbReference type="ARBA" id="ARBA00023136"/>
    </source>
</evidence>
<comment type="function">
    <text evidence="9">Responsible for the transport of dicarboxylates such as succinate, fumarate, and malate across the membrane.</text>
</comment>
<keyword evidence="6 9" id="KW-0769">Symport</keyword>
<evidence type="ECO:0000256" key="6">
    <source>
        <dbReference type="ARBA" id="ARBA00022847"/>
    </source>
</evidence>
<dbReference type="HAMAP" id="MF_01300">
    <property type="entry name" value="C4_dicarb_transport"/>
    <property type="match status" value="1"/>
</dbReference>
<feature type="transmembrane region" description="Helical" evidence="9">
    <location>
        <begin position="237"/>
        <end position="265"/>
    </location>
</feature>
<evidence type="ECO:0000256" key="4">
    <source>
        <dbReference type="ARBA" id="ARBA00022475"/>
    </source>
</evidence>
<dbReference type="PROSITE" id="PS00713">
    <property type="entry name" value="NA_DICARBOXYL_SYMP_1"/>
    <property type="match status" value="1"/>
</dbReference>
<dbReference type="NCBIfam" id="NF002461">
    <property type="entry name" value="PRK01663.1"/>
    <property type="match status" value="1"/>
</dbReference>
<dbReference type="OrthoDB" id="9766690at2"/>
<evidence type="ECO:0000313" key="11">
    <source>
        <dbReference type="Proteomes" id="UP000282125"/>
    </source>
</evidence>
<evidence type="ECO:0000256" key="7">
    <source>
        <dbReference type="ARBA" id="ARBA00022989"/>
    </source>
</evidence>
<keyword evidence="4 9" id="KW-1003">Cell membrane</keyword>
<accession>A0A3P3D674</accession>
<reference evidence="10 11" key="1">
    <citation type="submission" date="2018-11" db="EMBL/GenBank/DDBJ databases">
        <title>Gemmobacter sp. nov., YIM 102744-1 draft genome.</title>
        <authorList>
            <person name="Li G."/>
            <person name="Jiang Y."/>
        </authorList>
    </citation>
    <scope>NUCLEOTIDE SEQUENCE [LARGE SCALE GENOMIC DNA]</scope>
    <source>
        <strain evidence="10 11">YIM 102744-1</strain>
    </source>
</reference>
<feature type="transmembrane region" description="Helical" evidence="9">
    <location>
        <begin position="59"/>
        <end position="77"/>
    </location>
</feature>
<comment type="caution">
    <text evidence="10">The sequence shown here is derived from an EMBL/GenBank/DDBJ whole genome shotgun (WGS) entry which is preliminary data.</text>
</comment>
<dbReference type="GO" id="GO:0070778">
    <property type="term" value="P:L-aspartate transmembrane transport"/>
    <property type="evidence" value="ECO:0007669"/>
    <property type="project" value="TreeGrafter"/>
</dbReference>
<comment type="subcellular location">
    <subcellularLocation>
        <location evidence="1">Cell inner membrane</location>
        <topology evidence="1">Multi-pass membrane protein</topology>
    </subcellularLocation>
    <subcellularLocation>
        <location evidence="9">Cell membrane</location>
        <topology evidence="9">Multi-pass membrane protein</topology>
    </subcellularLocation>
</comment>
<feature type="transmembrane region" description="Helical" evidence="9">
    <location>
        <begin position="162"/>
        <end position="183"/>
    </location>
</feature>
<evidence type="ECO:0000256" key="9">
    <source>
        <dbReference type="HAMAP-Rule" id="MF_01300"/>
    </source>
</evidence>
<feature type="transmembrane region" description="Helical" evidence="9">
    <location>
        <begin position="203"/>
        <end position="225"/>
    </location>
</feature>
<comment type="caution">
    <text evidence="9">Lacks conserved residue(s) required for the propagation of feature annotation.</text>
</comment>
<dbReference type="GO" id="GO:0015138">
    <property type="term" value="F:fumarate transmembrane transporter activity"/>
    <property type="evidence" value="ECO:0007669"/>
    <property type="project" value="TreeGrafter"/>
</dbReference>
<evidence type="ECO:0000256" key="5">
    <source>
        <dbReference type="ARBA" id="ARBA00022692"/>
    </source>
</evidence>
<keyword evidence="8 9" id="KW-0472">Membrane</keyword>
<dbReference type="RefSeq" id="WP_124966544.1">
    <property type="nucleotide sequence ID" value="NZ_RRAZ01000040.1"/>
</dbReference>
<sequence>MQFNPDAGAGTPARKPFYRVLYIQVIMAIILGALIGHFWPQLGADLKPLGDGFIKLVKMIIAPVIFITIVTGLAGMGNLKGVGSVAGKAFGYFFVFSTLALIVGLVVANVVQPGAGMNIDAATLDPAAVQGYAAKAHESTLTGFVMEIIPTTLISAFTEGNILQVLFVAILFGVGVILVGEPAKPVVRLFEAAGQVIFRVVDILMKLAPIGAFGAFAFTIGKYGIGSVVNLAELVLTFYITSAIFVLVILGAVARFNGFSILALIRYLKEEILLVLGTSSSESALPRLMEKMEKAGCARPVVGMVVPTGYSFNLDGTNIYMTLAALFIAQATNTDLSLGEQITLLLVAMLSSKGAAGVTGAGFITLAATLSVVPTVPLAGMALILGVDRFMSECRSITNFIGNAVATVVVSRWENALDKEQLDAVLSGRTPDAVAAPEMTSAPAGLRFGEASAD</sequence>
<dbReference type="FunFam" id="1.10.3860.10:FF:000001">
    <property type="entry name" value="C4-dicarboxylate transport protein"/>
    <property type="match status" value="1"/>
</dbReference>
<dbReference type="GO" id="GO:0015366">
    <property type="term" value="F:malate:proton symporter activity"/>
    <property type="evidence" value="ECO:0007669"/>
    <property type="project" value="TreeGrafter"/>
</dbReference>
<keyword evidence="7 9" id="KW-1133">Transmembrane helix</keyword>
<dbReference type="InterPro" id="IPR018107">
    <property type="entry name" value="Na-dicarboxylate_symporter_CS"/>
</dbReference>
<proteinExistence type="inferred from homology"/>
<dbReference type="PANTHER" id="PTHR42865:SF1">
    <property type="entry name" value="AEROBIC C4-DICARBOXYLATE TRANSPORT PROTEIN"/>
    <property type="match status" value="1"/>
</dbReference>
<dbReference type="PANTHER" id="PTHR42865">
    <property type="entry name" value="PROTON/GLUTAMATE-ASPARTATE SYMPORTER"/>
    <property type="match status" value="1"/>
</dbReference>
<evidence type="ECO:0000256" key="2">
    <source>
        <dbReference type="ARBA" id="ARBA00006148"/>
    </source>
</evidence>
<feature type="transmembrane region" description="Helical" evidence="9">
    <location>
        <begin position="89"/>
        <end position="111"/>
    </location>
</feature>
<dbReference type="Gene3D" id="1.10.3860.10">
    <property type="entry name" value="Sodium:dicarboxylate symporter"/>
    <property type="match status" value="1"/>
</dbReference>
<dbReference type="PRINTS" id="PR00173">
    <property type="entry name" value="EDTRNSPORT"/>
</dbReference>
<name>A0A3P3D674_9RHOB</name>
<dbReference type="GO" id="GO:0015141">
    <property type="term" value="F:succinate transmembrane transporter activity"/>
    <property type="evidence" value="ECO:0007669"/>
    <property type="project" value="TreeGrafter"/>
</dbReference>
<feature type="transmembrane region" description="Helical" evidence="9">
    <location>
        <begin position="20"/>
        <end position="39"/>
    </location>
</feature>
<dbReference type="InterPro" id="IPR023954">
    <property type="entry name" value="C4_dicarb_transport"/>
</dbReference>
<evidence type="ECO:0000256" key="1">
    <source>
        <dbReference type="ARBA" id="ARBA00004429"/>
    </source>
</evidence>